<organism evidence="2 3">
    <name type="scientific">Candidatus Nitrospira nitrosa</name>
    <dbReference type="NCBI Taxonomy" id="1742972"/>
    <lineage>
        <taxon>Bacteria</taxon>
        <taxon>Pseudomonadati</taxon>
        <taxon>Nitrospirota</taxon>
        <taxon>Nitrospiria</taxon>
        <taxon>Nitrospirales</taxon>
        <taxon>Nitrospiraceae</taxon>
        <taxon>Nitrospira</taxon>
    </lineage>
</organism>
<dbReference type="InterPro" id="IPR036291">
    <property type="entry name" value="NAD(P)-bd_dom_sf"/>
</dbReference>
<dbReference type="GO" id="GO:0050577">
    <property type="term" value="F:GDP-L-fucose synthase activity"/>
    <property type="evidence" value="ECO:0007669"/>
    <property type="project" value="UniProtKB-EC"/>
</dbReference>
<dbReference type="InterPro" id="IPR001509">
    <property type="entry name" value="Epimerase_deHydtase"/>
</dbReference>
<name>A0A0S4LKB0_9BACT</name>
<dbReference type="Gene3D" id="3.40.50.720">
    <property type="entry name" value="NAD(P)-binding Rossmann-like Domain"/>
    <property type="match status" value="1"/>
</dbReference>
<gene>
    <name evidence="2" type="ORF">COMA1_40213</name>
</gene>
<dbReference type="AlphaFoldDB" id="A0A0S4LKB0"/>
<evidence type="ECO:0000313" key="3">
    <source>
        <dbReference type="Proteomes" id="UP000199032"/>
    </source>
</evidence>
<dbReference type="EC" id="1.1.1.271" evidence="2"/>
<dbReference type="PANTHER" id="PTHR43238:SF1">
    <property type="entry name" value="GDP-L-FUCOSE SYNTHASE"/>
    <property type="match status" value="1"/>
</dbReference>
<dbReference type="STRING" id="1742972.COMA1_40213"/>
<accession>A0A0S4LKB0</accession>
<evidence type="ECO:0000313" key="2">
    <source>
        <dbReference type="EMBL" id="CUS37711.1"/>
    </source>
</evidence>
<protein>
    <submittedName>
        <fullName evidence="2">Putative GDP-L-fucose synthase</fullName>
        <ecNumber evidence="2">1.1.1.271</ecNumber>
    </submittedName>
</protein>
<keyword evidence="3" id="KW-1185">Reference proteome</keyword>
<dbReference type="RefSeq" id="WP_176698106.1">
    <property type="nucleotide sequence ID" value="NZ_CZQA01000010.1"/>
</dbReference>
<dbReference type="Proteomes" id="UP000199032">
    <property type="component" value="Unassembled WGS sequence"/>
</dbReference>
<sequence>MTAPLLVTGGTGLLGQAVRRLRPDAVYLSRKDGDLRDRSVAERLLQSIQPGQILHLAGVVGGVKANAVDNARFLEENILINTAVLSAARQLRIPRLTTMLSSCAFPFYADRQTTETDLLSASPYDGNAGYAYAKRMLDLQVRLAATEAGLAWNSLTPVTMYGPHDSFDLESGHVVGALIRRCHDAHTNGAVFTVWGTGRAVRQFVYVDDVARLALGALAGAWGSDTTIVTPDEGISIAHLARTIGQVMDYPGPIVFDATKPEGMLVKRLRSTTFEARFPGNRFTSLTDGLTETVRWFFSRQVGRSQRHLESSLCGHS</sequence>
<dbReference type="EMBL" id="CZQA01000010">
    <property type="protein sequence ID" value="CUS37711.1"/>
    <property type="molecule type" value="Genomic_DNA"/>
</dbReference>
<dbReference type="PANTHER" id="PTHR43238">
    <property type="entry name" value="GDP-L-FUCOSE SYNTHASE"/>
    <property type="match status" value="1"/>
</dbReference>
<evidence type="ECO:0000259" key="1">
    <source>
        <dbReference type="Pfam" id="PF01370"/>
    </source>
</evidence>
<dbReference type="SUPFAM" id="SSF51735">
    <property type="entry name" value="NAD(P)-binding Rossmann-fold domains"/>
    <property type="match status" value="1"/>
</dbReference>
<proteinExistence type="predicted"/>
<dbReference type="Pfam" id="PF01370">
    <property type="entry name" value="Epimerase"/>
    <property type="match status" value="1"/>
</dbReference>
<keyword evidence="2" id="KW-0560">Oxidoreductase</keyword>
<dbReference type="Gene3D" id="3.90.25.10">
    <property type="entry name" value="UDP-galactose 4-epimerase, domain 1"/>
    <property type="match status" value="1"/>
</dbReference>
<reference evidence="2 3" key="1">
    <citation type="submission" date="2015-10" db="EMBL/GenBank/DDBJ databases">
        <authorList>
            <person name="Gilbert D.G."/>
        </authorList>
    </citation>
    <scope>NUCLEOTIDE SEQUENCE [LARGE SCALE GENOMIC DNA]</scope>
    <source>
        <strain evidence="2">COMA1</strain>
    </source>
</reference>
<feature type="domain" description="NAD-dependent epimerase/dehydratase" evidence="1">
    <location>
        <begin position="6"/>
        <end position="218"/>
    </location>
</feature>